<keyword evidence="1" id="KW-0472">Membrane</keyword>
<dbReference type="SUPFAM" id="SSF56925">
    <property type="entry name" value="OMPA-like"/>
    <property type="match status" value="1"/>
</dbReference>
<dbReference type="AlphaFoldDB" id="A0A1G7YS65"/>
<keyword evidence="3" id="KW-1185">Reference proteome</keyword>
<dbReference type="InterPro" id="IPR011250">
    <property type="entry name" value="OMP/PagP_B-barrel"/>
</dbReference>
<dbReference type="Proteomes" id="UP000199296">
    <property type="component" value="Unassembled WGS sequence"/>
</dbReference>
<evidence type="ECO:0008006" key="4">
    <source>
        <dbReference type="Google" id="ProtNLM"/>
    </source>
</evidence>
<proteinExistence type="predicted"/>
<gene>
    <name evidence="2" type="ORF">SAMN04488027_11410</name>
</gene>
<evidence type="ECO:0000256" key="1">
    <source>
        <dbReference type="SAM" id="Phobius"/>
    </source>
</evidence>
<feature type="transmembrane region" description="Helical" evidence="1">
    <location>
        <begin position="46"/>
        <end position="68"/>
    </location>
</feature>
<protein>
    <recommendedName>
        <fullName evidence="4">Outer membrane protein beta-barrel domain-containing protein</fullName>
    </recommendedName>
</protein>
<evidence type="ECO:0000313" key="2">
    <source>
        <dbReference type="EMBL" id="SDG99422.1"/>
    </source>
</evidence>
<accession>A0A1G7YS65</accession>
<keyword evidence="1" id="KW-1133">Transmembrane helix</keyword>
<organism evidence="2 3">
    <name type="scientific">Psychroflexus sediminis</name>
    <dbReference type="NCBI Taxonomy" id="470826"/>
    <lineage>
        <taxon>Bacteria</taxon>
        <taxon>Pseudomonadati</taxon>
        <taxon>Bacteroidota</taxon>
        <taxon>Flavobacteriia</taxon>
        <taxon>Flavobacteriales</taxon>
        <taxon>Flavobacteriaceae</taxon>
        <taxon>Psychroflexus</taxon>
    </lineage>
</organism>
<keyword evidence="1" id="KW-0812">Transmembrane</keyword>
<evidence type="ECO:0000313" key="3">
    <source>
        <dbReference type="Proteomes" id="UP000199296"/>
    </source>
</evidence>
<dbReference type="OrthoDB" id="1113942at2"/>
<sequence>MKSSKSIERLFQEGFKDFQASPSPKVWNGIEEKLTGKKHSRRILPFWWQVASVAAIVLIFSSIGVFYYNSSVYKPSITFKKPASLKSTSLELIPLQYRFSSVTESLSKMENSFESRLAFQIREPEAGSSVLAGSTLNFNQKDWYAAPAEKTKTTERSFSTVSQLKGSLINFLSSPSVTYSLAKADVKENTVSKKKSLFDAMQEDNLSAVDEAKSIDKPWTVQPNIAPVFMSSLSGGNPIESTLQGKTTSNPNLSYGVNVAYAINKKIKIRTGINQVAMGYATQDVVLSITSPSFKGENSSNINRQSSQLGQFSLISAINNRDVQTRAGITSLGLRPSKVNPVGVLNHELGFVEVPLEVEYALLDEKIGIHVLGGASTYVLNNNEIFFENNGRSSNIGEANNLNTFSFSANLGVGMDYNFSEQVSFNLEPKFMYQINTFESNTSSFQPYFFGIYSGIKFKF</sequence>
<name>A0A1G7YS65_9FLAO</name>
<reference evidence="2 3" key="1">
    <citation type="submission" date="2016-10" db="EMBL/GenBank/DDBJ databases">
        <authorList>
            <person name="de Groot N.N."/>
        </authorList>
    </citation>
    <scope>NUCLEOTIDE SEQUENCE [LARGE SCALE GENOMIC DNA]</scope>
    <source>
        <strain evidence="2 3">DSM 19803</strain>
    </source>
</reference>
<dbReference type="RefSeq" id="WP_093369364.1">
    <property type="nucleotide sequence ID" value="NZ_FNCW01000014.1"/>
</dbReference>
<dbReference type="EMBL" id="FNCW01000014">
    <property type="protein sequence ID" value="SDG99422.1"/>
    <property type="molecule type" value="Genomic_DNA"/>
</dbReference>
<dbReference type="STRING" id="470826.SAMN04488027_11410"/>